<sequence length="87" mass="10472">MELKMTFCPFCQEKHEVELRWENEQYRFDEIVVVYPKAVYYCDRTNNEFVSAGLESDNEEAAYRAYLDQHGRVVADDFEENIVYEEL</sequence>
<evidence type="ECO:0000313" key="2">
    <source>
        <dbReference type="Proteomes" id="UP000199394"/>
    </source>
</evidence>
<dbReference type="RefSeq" id="WP_090308610.1">
    <property type="nucleotide sequence ID" value="NZ_FNRK01000020.1"/>
</dbReference>
<evidence type="ECO:0000313" key="1">
    <source>
        <dbReference type="EMBL" id="SEA66820.1"/>
    </source>
</evidence>
<name>A0A1H4D2T1_9FIRM</name>
<keyword evidence="2" id="KW-1185">Reference proteome</keyword>
<dbReference type="Proteomes" id="UP000199394">
    <property type="component" value="Unassembled WGS sequence"/>
</dbReference>
<accession>A0A1H4D2T1</accession>
<dbReference type="AlphaFoldDB" id="A0A1H4D2T1"/>
<dbReference type="OrthoDB" id="3213544at2"/>
<gene>
    <name evidence="1" type="ORF">SAMN04515656_1206</name>
</gene>
<protein>
    <submittedName>
        <fullName evidence="1">Uncharacterized protein</fullName>
    </submittedName>
</protein>
<proteinExistence type="predicted"/>
<organism evidence="1 2">
    <name type="scientific">Eubacterium aggregans</name>
    <dbReference type="NCBI Taxonomy" id="81409"/>
    <lineage>
        <taxon>Bacteria</taxon>
        <taxon>Bacillati</taxon>
        <taxon>Bacillota</taxon>
        <taxon>Clostridia</taxon>
        <taxon>Eubacteriales</taxon>
        <taxon>Eubacteriaceae</taxon>
        <taxon>Eubacterium</taxon>
    </lineage>
</organism>
<dbReference type="EMBL" id="FNRK01000020">
    <property type="protein sequence ID" value="SEA66820.1"/>
    <property type="molecule type" value="Genomic_DNA"/>
</dbReference>
<reference evidence="1 2" key="1">
    <citation type="submission" date="2016-10" db="EMBL/GenBank/DDBJ databases">
        <authorList>
            <person name="de Groot N.N."/>
        </authorList>
    </citation>
    <scope>NUCLEOTIDE SEQUENCE [LARGE SCALE GENOMIC DNA]</scope>
    <source>
        <strain evidence="1 2">SR12</strain>
    </source>
</reference>